<accession>A0AAV2TSI0</accession>
<dbReference type="Pfam" id="PF25969">
    <property type="entry name" value="NUDT9_N"/>
    <property type="match status" value="1"/>
</dbReference>
<sequence length="1134" mass="128140">MSEKKKSPLEVQLRTTCFFCPLQQLLGCFSFCTFSPTSTITSLVGRNELADCFRGSSFGYISKQLTFERPAREIMMMCILLGKLTMAQVFWAHEKQPIAAALLAAILFSELSDRVDDVSVKEEYEEAARSFEDRADEVLEECHQEDRLRTQLMLSRKLEYYGGTSVIRLAARGKCIRFMAHPSCQEFLSEVWMGGLSPKYTWFQALGSGCSLEEYISDGWNKLDVTAITLFLIGLGLKMQAYGQVMNTDGVLYGAQNLVTNLTNNSATTSAPEVSSLMTLLSPHLRTATDYFIYTTQPIKSNAFLVDQTNVHFNSTPATTLLVTSTQTVPISSFVQDQQATSSSLEWSVDLPYYVITNNLFTIARIFYALSLVAFYIRLMYIFSFSMVLGPKLIMLKRMIVHDLLPFMLILMNIMVGYGVAFQAISFANGYYTIFEQDKMTPNSTYKKKRGARSLYDAVMTSYFQMLGEFRIAELQGESSKCEKKDMCPQTSARRLTIIMLSTFVLLTQVLMFNLLVATFTSTYNEIEGSSQYFWCYQRYEMIQEFVDRPSVAPPFMLIWYSVELASYLINKVFDAILGRTTEKGQEDSFCQSLQSNPTLERKLTKWEQMTGARRTRADLDKLGGRKWTGGARGDSHAVILRTGAGGGGAGGKGDGGPGRQGPGEETPGSLMKRIGPIFGPETEFIEDRFRQFNEQLEKFATIEDKLTSIGKGANRLMQVIRLISDQQFQIIEKLKPKDGRRLVGHNRKSGKNLILEAVSTAVAGLNTHCSAIEEQIEEKIRIEKQCVKAVLTRPNGEEPESDTVLQPQPAPPSRSSKGRPTTGRILERLVMSHRIWRIVPFNFEKYPGIRMNVPPNKINWKVQYTEYKTFQITEDRLAVPYPGMDDGPEVEPQKLVYNAYDSTHGVTRMSIRGRVHVMRASDEHDSDNKLIGYPLNPSGRSGLYGKGVLPHWGPNHAIVVGLTRPHPKGLVQAELPVIQVAVLNRHQNFCLPWYLTDHRADCEFHECSPNVIKALLIRRVRSIITDPEVSSLVLSGLKAANISLVYSGLLTDHLTADHAWIEAIFLNIHENEEQPLRDELLQVFLEDDQTERALWINVCRQFGMRASHDELLIRLAEHRQAFYHETVHAEHPQ</sequence>
<feature type="domain" description="TRPM-like" evidence="7">
    <location>
        <begin position="66"/>
        <end position="181"/>
    </location>
</feature>
<gene>
    <name evidence="8" type="ORF">CDAUBV1_LOCUS14248</name>
</gene>
<comment type="subcellular location">
    <subcellularLocation>
        <location evidence="1">Membrane</location>
        <topology evidence="1">Multi-pass membrane protein</topology>
    </subcellularLocation>
</comment>
<comment type="caution">
    <text evidence="8">The sequence shown here is derived from an EMBL/GenBank/DDBJ whole genome shotgun (WGS) entry which is preliminary data.</text>
</comment>
<dbReference type="GO" id="GO:0005886">
    <property type="term" value="C:plasma membrane"/>
    <property type="evidence" value="ECO:0007669"/>
    <property type="project" value="TreeGrafter"/>
</dbReference>
<reference evidence="8" key="1">
    <citation type="submission" date="2024-06" db="EMBL/GenBank/DDBJ databases">
        <authorList>
            <person name="Liu X."/>
            <person name="Lenzi L."/>
            <person name="Haldenby T S."/>
            <person name="Uol C."/>
        </authorList>
    </citation>
    <scope>NUCLEOTIDE SEQUENCE</scope>
</reference>
<keyword evidence="3 6" id="KW-1133">Transmembrane helix</keyword>
<feature type="region of interest" description="Disordered" evidence="5">
    <location>
        <begin position="794"/>
        <end position="824"/>
    </location>
</feature>
<dbReference type="InterPro" id="IPR057366">
    <property type="entry name" value="TRPM-like"/>
</dbReference>
<dbReference type="PANTHER" id="PTHR13800:SF12">
    <property type="entry name" value="TRANSIENT RECEPTOR POTENTIAL CATION CHANNEL SUBFAMILY M MEMBER-LIKE 2"/>
    <property type="match status" value="1"/>
</dbReference>
<evidence type="ECO:0000256" key="2">
    <source>
        <dbReference type="ARBA" id="ARBA00022692"/>
    </source>
</evidence>
<protein>
    <recommendedName>
        <fullName evidence="7">TRPM-like domain-containing protein</fullName>
    </recommendedName>
</protein>
<keyword evidence="2 6" id="KW-0812">Transmembrane</keyword>
<dbReference type="EMBL" id="CAXLJL010000600">
    <property type="protein sequence ID" value="CAL5139214.1"/>
    <property type="molecule type" value="Genomic_DNA"/>
</dbReference>
<dbReference type="Gene3D" id="3.90.79.10">
    <property type="entry name" value="Nucleoside Triphosphate Pyrophosphohydrolase"/>
    <property type="match status" value="1"/>
</dbReference>
<evidence type="ECO:0000256" key="4">
    <source>
        <dbReference type="ARBA" id="ARBA00023136"/>
    </source>
</evidence>
<proteinExistence type="predicted"/>
<evidence type="ECO:0000259" key="7">
    <source>
        <dbReference type="Pfam" id="PF25508"/>
    </source>
</evidence>
<evidence type="ECO:0000313" key="8">
    <source>
        <dbReference type="EMBL" id="CAL5139214.1"/>
    </source>
</evidence>
<organism evidence="8 9">
    <name type="scientific">Calicophoron daubneyi</name>
    <name type="common">Rumen fluke</name>
    <name type="synonym">Paramphistomum daubneyi</name>
    <dbReference type="NCBI Taxonomy" id="300641"/>
    <lineage>
        <taxon>Eukaryota</taxon>
        <taxon>Metazoa</taxon>
        <taxon>Spiralia</taxon>
        <taxon>Lophotrochozoa</taxon>
        <taxon>Platyhelminthes</taxon>
        <taxon>Trematoda</taxon>
        <taxon>Digenea</taxon>
        <taxon>Plagiorchiida</taxon>
        <taxon>Pronocephalata</taxon>
        <taxon>Paramphistomoidea</taxon>
        <taxon>Paramphistomidae</taxon>
        <taxon>Calicophoron</taxon>
    </lineage>
</organism>
<dbReference type="Pfam" id="PF25508">
    <property type="entry name" value="TRPM2"/>
    <property type="match status" value="1"/>
</dbReference>
<feature type="transmembrane region" description="Helical" evidence="6">
    <location>
        <begin position="410"/>
        <end position="434"/>
    </location>
</feature>
<feature type="region of interest" description="Disordered" evidence="5">
    <location>
        <begin position="642"/>
        <end position="672"/>
    </location>
</feature>
<evidence type="ECO:0000256" key="5">
    <source>
        <dbReference type="SAM" id="MobiDB-lite"/>
    </source>
</evidence>
<evidence type="ECO:0000256" key="6">
    <source>
        <dbReference type="SAM" id="Phobius"/>
    </source>
</evidence>
<evidence type="ECO:0000313" key="9">
    <source>
        <dbReference type="Proteomes" id="UP001497525"/>
    </source>
</evidence>
<dbReference type="Proteomes" id="UP001497525">
    <property type="component" value="Unassembled WGS sequence"/>
</dbReference>
<feature type="transmembrane region" description="Helical" evidence="6">
    <location>
        <begin position="366"/>
        <end position="389"/>
    </location>
</feature>
<feature type="transmembrane region" description="Helical" evidence="6">
    <location>
        <begin position="496"/>
        <end position="517"/>
    </location>
</feature>
<evidence type="ECO:0000256" key="3">
    <source>
        <dbReference type="ARBA" id="ARBA00022989"/>
    </source>
</evidence>
<feature type="compositionally biased region" description="Gly residues" evidence="5">
    <location>
        <begin position="644"/>
        <end position="662"/>
    </location>
</feature>
<dbReference type="InterPro" id="IPR050927">
    <property type="entry name" value="TRPM"/>
</dbReference>
<name>A0AAV2TSI0_CALDB</name>
<dbReference type="GO" id="GO:0099604">
    <property type="term" value="F:ligand-gated calcium channel activity"/>
    <property type="evidence" value="ECO:0007669"/>
    <property type="project" value="TreeGrafter"/>
</dbReference>
<dbReference type="AlphaFoldDB" id="A0AAV2TSI0"/>
<evidence type="ECO:0000256" key="1">
    <source>
        <dbReference type="ARBA" id="ARBA00004141"/>
    </source>
</evidence>
<dbReference type="PANTHER" id="PTHR13800">
    <property type="entry name" value="TRANSIENT RECEPTOR POTENTIAL CATION CHANNEL, SUBFAMILY M, MEMBER 6"/>
    <property type="match status" value="1"/>
</dbReference>
<keyword evidence="4 6" id="KW-0472">Membrane</keyword>